<comment type="caution">
    <text evidence="1">The sequence shown here is derived from an EMBL/GenBank/DDBJ whole genome shotgun (WGS) entry which is preliminary data.</text>
</comment>
<sequence length="50" mass="5963">MRGKYALLLVLPGGLLRIPTYMRRHIESFIPSLLLGKRRTHFREREREKG</sequence>
<protein>
    <submittedName>
        <fullName evidence="1">Uncharacterized protein</fullName>
    </submittedName>
</protein>
<dbReference type="Proteomes" id="UP000221165">
    <property type="component" value="Unassembled WGS sequence"/>
</dbReference>
<dbReference type="RefSeq" id="XP_067921279.1">
    <property type="nucleotide sequence ID" value="XM_068066749.1"/>
</dbReference>
<dbReference type="EMBL" id="MIGC01003354">
    <property type="protein sequence ID" value="PHJ19581.1"/>
    <property type="molecule type" value="Genomic_DNA"/>
</dbReference>
<dbReference type="GeneID" id="94429960"/>
<keyword evidence="2" id="KW-1185">Reference proteome</keyword>
<organism evidence="1 2">
    <name type="scientific">Cystoisospora suis</name>
    <dbReference type="NCBI Taxonomy" id="483139"/>
    <lineage>
        <taxon>Eukaryota</taxon>
        <taxon>Sar</taxon>
        <taxon>Alveolata</taxon>
        <taxon>Apicomplexa</taxon>
        <taxon>Conoidasida</taxon>
        <taxon>Coccidia</taxon>
        <taxon>Eucoccidiorida</taxon>
        <taxon>Eimeriorina</taxon>
        <taxon>Sarcocystidae</taxon>
        <taxon>Cystoisospora</taxon>
    </lineage>
</organism>
<accession>A0A2C6JZN6</accession>
<name>A0A2C6JZN6_9APIC</name>
<dbReference type="AlphaFoldDB" id="A0A2C6JZN6"/>
<feature type="non-terminal residue" evidence="1">
    <location>
        <position position="50"/>
    </location>
</feature>
<dbReference type="VEuPathDB" id="ToxoDB:CSUI_006593"/>
<evidence type="ECO:0000313" key="2">
    <source>
        <dbReference type="Proteomes" id="UP000221165"/>
    </source>
</evidence>
<gene>
    <name evidence="1" type="ORF">CSUI_006593</name>
</gene>
<reference evidence="1 2" key="1">
    <citation type="journal article" date="2017" name="Int. J. Parasitol.">
        <title>The genome of the protozoan parasite Cystoisospora suis and a reverse vaccinology approach to identify vaccine candidates.</title>
        <authorList>
            <person name="Palmieri N."/>
            <person name="Shrestha A."/>
            <person name="Ruttkowski B."/>
            <person name="Beck T."/>
            <person name="Vogl C."/>
            <person name="Tomley F."/>
            <person name="Blake D.P."/>
            <person name="Joachim A."/>
        </authorList>
    </citation>
    <scope>NUCLEOTIDE SEQUENCE [LARGE SCALE GENOMIC DNA]</scope>
    <source>
        <strain evidence="1 2">Wien I</strain>
    </source>
</reference>
<evidence type="ECO:0000313" key="1">
    <source>
        <dbReference type="EMBL" id="PHJ19581.1"/>
    </source>
</evidence>
<proteinExistence type="predicted"/>